<feature type="transmembrane region" description="Helical" evidence="7">
    <location>
        <begin position="189"/>
        <end position="208"/>
    </location>
</feature>
<evidence type="ECO:0000313" key="10">
    <source>
        <dbReference type="Proteomes" id="UP000312032"/>
    </source>
</evidence>
<dbReference type="InterPro" id="IPR005829">
    <property type="entry name" value="Sugar_transporter_CS"/>
</dbReference>
<evidence type="ECO:0000256" key="3">
    <source>
        <dbReference type="ARBA" id="ARBA00022475"/>
    </source>
</evidence>
<keyword evidence="5 7" id="KW-1133">Transmembrane helix</keyword>
<gene>
    <name evidence="9" type="ORF">FHE74_08165</name>
</gene>
<feature type="transmembrane region" description="Helical" evidence="7">
    <location>
        <begin position="402"/>
        <end position="424"/>
    </location>
</feature>
<keyword evidence="4 7" id="KW-0812">Transmembrane</keyword>
<dbReference type="EMBL" id="VDHJ01000010">
    <property type="protein sequence ID" value="TNL96662.1"/>
    <property type="molecule type" value="Genomic_DNA"/>
</dbReference>
<dbReference type="InterPro" id="IPR036259">
    <property type="entry name" value="MFS_trans_sf"/>
</dbReference>
<evidence type="ECO:0000313" key="9">
    <source>
        <dbReference type="EMBL" id="TNL96662.1"/>
    </source>
</evidence>
<feature type="domain" description="Major facilitator superfamily (MFS) profile" evidence="8">
    <location>
        <begin position="15"/>
        <end position="429"/>
    </location>
</feature>
<dbReference type="GO" id="GO:0005886">
    <property type="term" value="C:plasma membrane"/>
    <property type="evidence" value="ECO:0007669"/>
    <property type="project" value="UniProtKB-SubCell"/>
</dbReference>
<evidence type="ECO:0000256" key="7">
    <source>
        <dbReference type="SAM" id="Phobius"/>
    </source>
</evidence>
<dbReference type="SUPFAM" id="SSF103473">
    <property type="entry name" value="MFS general substrate transporter"/>
    <property type="match status" value="1"/>
</dbReference>
<name>A0A5C4U3N2_9CORY</name>
<sequence>MPSASTLNAREQRRVVAGTTIGTAIEWYDYFLYAAVAGLVFKQVMFSPEMSPGLATIVSFASVGISFLFRPLGAFLAGYCADRFGRRAVLVATLLTMGIATVIIGVLPTYATAGAAAPIMLIILRILQGISAGGEWGAAALLSVEHAPAGKRGLYGSGPQLGAPLGLLLSSVVLALVSAFTTEETFMSYGWRIPFLLSAVLIVVGLFIRHSVEESPVYSTMVERPDTAPATNPMGTLLRRFPLVVLIASLVLAANTASGYMTTGGFIQSYATSSAGLDRGVVLSAVAASAVGWSLSTVAAGVISDRIGRKNTFIVGFIVQLLGNLALFPLVNTGNAAAFTAGLVIMSLGIGLTYGQIAAYYAELYPAPVRASGASITYALASILGGAFAPTIAAALTQSTGGTAAVTAYLVAMTLIGLVATLCLRDRTNVDLSPDAAQDRSILAWHH</sequence>
<feature type="transmembrane region" description="Helical" evidence="7">
    <location>
        <begin position="154"/>
        <end position="177"/>
    </location>
</feature>
<evidence type="ECO:0000256" key="2">
    <source>
        <dbReference type="ARBA" id="ARBA00022448"/>
    </source>
</evidence>
<dbReference type="Pfam" id="PF07690">
    <property type="entry name" value="MFS_1"/>
    <property type="match status" value="1"/>
</dbReference>
<feature type="transmembrane region" description="Helical" evidence="7">
    <location>
        <begin position="21"/>
        <end position="41"/>
    </location>
</feature>
<keyword evidence="3" id="KW-1003">Cell membrane</keyword>
<feature type="transmembrane region" description="Helical" evidence="7">
    <location>
        <begin position="312"/>
        <end position="331"/>
    </location>
</feature>
<dbReference type="GO" id="GO:0022857">
    <property type="term" value="F:transmembrane transporter activity"/>
    <property type="evidence" value="ECO:0007669"/>
    <property type="project" value="InterPro"/>
</dbReference>
<evidence type="ECO:0000256" key="6">
    <source>
        <dbReference type="ARBA" id="ARBA00023136"/>
    </source>
</evidence>
<feature type="transmembrane region" description="Helical" evidence="7">
    <location>
        <begin position="88"/>
        <end position="107"/>
    </location>
</feature>
<feature type="transmembrane region" description="Helical" evidence="7">
    <location>
        <begin position="281"/>
        <end position="303"/>
    </location>
</feature>
<evidence type="ECO:0000256" key="5">
    <source>
        <dbReference type="ARBA" id="ARBA00022989"/>
    </source>
</evidence>
<accession>A0A5C4U3N2</accession>
<dbReference type="PROSITE" id="PS00216">
    <property type="entry name" value="SUGAR_TRANSPORT_1"/>
    <property type="match status" value="2"/>
</dbReference>
<dbReference type="RefSeq" id="WP_139466016.1">
    <property type="nucleotide sequence ID" value="NZ_VDHJ01000010.1"/>
</dbReference>
<dbReference type="PANTHER" id="PTHR43045">
    <property type="entry name" value="SHIKIMATE TRANSPORTER"/>
    <property type="match status" value="1"/>
</dbReference>
<dbReference type="InterPro" id="IPR020846">
    <property type="entry name" value="MFS_dom"/>
</dbReference>
<dbReference type="PROSITE" id="PS00217">
    <property type="entry name" value="SUGAR_TRANSPORT_2"/>
    <property type="match status" value="1"/>
</dbReference>
<proteinExistence type="predicted"/>
<dbReference type="Gene3D" id="1.20.1250.20">
    <property type="entry name" value="MFS general substrate transporter like domains"/>
    <property type="match status" value="2"/>
</dbReference>
<reference evidence="9 10" key="1">
    <citation type="submission" date="2019-06" db="EMBL/GenBank/DDBJ databases">
        <authorList>
            <person name="Li J."/>
        </authorList>
    </citation>
    <scope>NUCLEOTIDE SEQUENCE [LARGE SCALE GENOMIC DNA]</scope>
    <source>
        <strain evidence="9 10">LMG 28165</strain>
    </source>
</reference>
<evidence type="ECO:0000256" key="4">
    <source>
        <dbReference type="ARBA" id="ARBA00022692"/>
    </source>
</evidence>
<comment type="caution">
    <text evidence="9">The sequence shown here is derived from an EMBL/GenBank/DDBJ whole genome shotgun (WGS) entry which is preliminary data.</text>
</comment>
<keyword evidence="10" id="KW-1185">Reference proteome</keyword>
<dbReference type="Proteomes" id="UP000312032">
    <property type="component" value="Unassembled WGS sequence"/>
</dbReference>
<comment type="subcellular location">
    <subcellularLocation>
        <location evidence="1">Cell membrane</location>
        <topology evidence="1">Multi-pass membrane protein</topology>
    </subcellularLocation>
</comment>
<dbReference type="PROSITE" id="PS50850">
    <property type="entry name" value="MFS"/>
    <property type="match status" value="1"/>
</dbReference>
<evidence type="ECO:0000259" key="8">
    <source>
        <dbReference type="PROSITE" id="PS50850"/>
    </source>
</evidence>
<feature type="transmembrane region" description="Helical" evidence="7">
    <location>
        <begin position="241"/>
        <end position="261"/>
    </location>
</feature>
<dbReference type="CDD" id="cd17369">
    <property type="entry name" value="MFS_ShiA_like"/>
    <property type="match status" value="1"/>
</dbReference>
<feature type="transmembrane region" description="Helical" evidence="7">
    <location>
        <begin position="53"/>
        <end position="76"/>
    </location>
</feature>
<dbReference type="PANTHER" id="PTHR43045:SF1">
    <property type="entry name" value="SHIKIMATE TRANSPORTER"/>
    <property type="match status" value="1"/>
</dbReference>
<protein>
    <submittedName>
        <fullName evidence="9">MHS family MFS transporter</fullName>
    </submittedName>
</protein>
<feature type="transmembrane region" description="Helical" evidence="7">
    <location>
        <begin position="337"/>
        <end position="362"/>
    </location>
</feature>
<feature type="transmembrane region" description="Helical" evidence="7">
    <location>
        <begin position="374"/>
        <end position="396"/>
    </location>
</feature>
<dbReference type="OrthoDB" id="8953821at2"/>
<organism evidence="9 10">
    <name type="scientific">Corynebacterium tapiri</name>
    <dbReference type="NCBI Taxonomy" id="1448266"/>
    <lineage>
        <taxon>Bacteria</taxon>
        <taxon>Bacillati</taxon>
        <taxon>Actinomycetota</taxon>
        <taxon>Actinomycetes</taxon>
        <taxon>Mycobacteriales</taxon>
        <taxon>Corynebacteriaceae</taxon>
        <taxon>Corynebacterium</taxon>
    </lineage>
</organism>
<keyword evidence="6 7" id="KW-0472">Membrane</keyword>
<keyword evidence="2" id="KW-0813">Transport</keyword>
<dbReference type="AlphaFoldDB" id="A0A5C4U3N2"/>
<evidence type="ECO:0000256" key="1">
    <source>
        <dbReference type="ARBA" id="ARBA00004651"/>
    </source>
</evidence>
<dbReference type="InterPro" id="IPR011701">
    <property type="entry name" value="MFS"/>
</dbReference>